<dbReference type="RefSeq" id="WP_074641423.1">
    <property type="nucleotide sequence ID" value="NZ_FOFU01000002.1"/>
</dbReference>
<dbReference type="PANTHER" id="PTHR37423:SF2">
    <property type="entry name" value="MEMBRANE-BOUND LYTIC MUREIN TRANSGLYCOSYLASE C"/>
    <property type="match status" value="1"/>
</dbReference>
<dbReference type="Gene3D" id="1.10.530.10">
    <property type="match status" value="1"/>
</dbReference>
<comment type="similarity">
    <text evidence="1">Belongs to the transglycosylase Slt family.</text>
</comment>
<dbReference type="InterPro" id="IPR023346">
    <property type="entry name" value="Lysozyme-like_dom_sf"/>
</dbReference>
<evidence type="ECO:0000256" key="1">
    <source>
        <dbReference type="ARBA" id="ARBA00007734"/>
    </source>
</evidence>
<evidence type="ECO:0000313" key="4">
    <source>
        <dbReference type="EMBL" id="SEQ04758.1"/>
    </source>
</evidence>
<feature type="chain" id="PRO_5010253059" evidence="2">
    <location>
        <begin position="30"/>
        <end position="728"/>
    </location>
</feature>
<feature type="domain" description="Transglycosylase SLT" evidence="3">
    <location>
        <begin position="568"/>
        <end position="671"/>
    </location>
</feature>
<gene>
    <name evidence="4" type="ORF">SAMN04487977_102310</name>
</gene>
<name>A0A1H9CW23_9SPIR</name>
<dbReference type="AlphaFoldDB" id="A0A1H9CW23"/>
<dbReference type="PANTHER" id="PTHR37423">
    <property type="entry name" value="SOLUBLE LYTIC MUREIN TRANSGLYCOSYLASE-RELATED"/>
    <property type="match status" value="1"/>
</dbReference>
<reference evidence="4 5" key="1">
    <citation type="submission" date="2016-10" db="EMBL/GenBank/DDBJ databases">
        <authorList>
            <person name="de Groot N.N."/>
        </authorList>
    </citation>
    <scope>NUCLEOTIDE SEQUENCE [LARGE SCALE GENOMIC DNA]</scope>
    <source>
        <strain evidence="4 5">B25</strain>
    </source>
</reference>
<dbReference type="SUPFAM" id="SSF53955">
    <property type="entry name" value="Lysozyme-like"/>
    <property type="match status" value="1"/>
</dbReference>
<dbReference type="OrthoDB" id="9815002at2"/>
<proteinExistence type="inferred from homology"/>
<dbReference type="NCBIfam" id="NF047373">
    <property type="entry name" value="BB0259_flg_lyt"/>
    <property type="match status" value="1"/>
</dbReference>
<dbReference type="Pfam" id="PF01464">
    <property type="entry name" value="SLT"/>
    <property type="match status" value="1"/>
</dbReference>
<evidence type="ECO:0000313" key="5">
    <source>
        <dbReference type="Proteomes" id="UP000182360"/>
    </source>
</evidence>
<evidence type="ECO:0000259" key="3">
    <source>
        <dbReference type="Pfam" id="PF01464"/>
    </source>
</evidence>
<feature type="signal peptide" evidence="2">
    <location>
        <begin position="1"/>
        <end position="29"/>
    </location>
</feature>
<sequence>MRPTSFALRRFISYFLASFMLLSAVSCKGAPHPEGQEKFGDDTEYFIGLRLLKEGNENAAREKFKRCIKKGTPVIAQKSAEALCTFGNIQEKNTAAENLLKQFPGDDAILIAARQFSASGEINKLIECTSNLDFSTAKNEVIRLRLEAMGHRGDSSYETEVYRWFTECPMSTEHYQFYRDFYNHPDFTTAYENPNSEMAASLEFTPQQFAMNYRIESYKRNYSYTIYCSTMLTEYFKDRVLSPVPQLISDFGKNYLYGSVEYTKNAVLFRQLAQDFAGTPAEYYFWFYAGRYYEKAGIFYRQSRQCFESAMATAETPFQKDNALWYLLNTSLNFSMDSIIESIDEYSREWSDCEYFEDFFEQLVSALLAAGRWNEFGKIYKAIDGYASDLTTAQFAYIYGRLIQENLAEGTDEDVISAFTRACQGGSSLYYKALAAYRLGLYKKPIELKGVLCSPMSVHESQNSHQIPAASENTRSQENLLLGYAYFGFPELIYPEWQKTQGSTISTETNFYLADFLAKCVDPAVPETSDYYTQSLRIAARAQRLANREITREELSLVYPHYYENFVSKYCKEYKISEPVMYALIRSESFFDADVISSAGAIGLTQLMEFTGSDIARRFKMSDYSLTDPETNIRFGTYYLSTLISRCEDSALLGFFSYNAGITRVRRWLQSSLIEFGKKSNMPLDLFLETVPFAETREYGRKLISATLAYDWLEDPHNFEQTAANLIE</sequence>
<dbReference type="PROSITE" id="PS51257">
    <property type="entry name" value="PROKAR_LIPOPROTEIN"/>
    <property type="match status" value="1"/>
</dbReference>
<accession>A0A1H9CW23</accession>
<dbReference type="CDD" id="cd13401">
    <property type="entry name" value="Slt70-like"/>
    <property type="match status" value="1"/>
</dbReference>
<dbReference type="EMBL" id="FOFU01000002">
    <property type="protein sequence ID" value="SEQ04758.1"/>
    <property type="molecule type" value="Genomic_DNA"/>
</dbReference>
<keyword evidence="5" id="KW-1185">Reference proteome</keyword>
<protein>
    <submittedName>
        <fullName evidence="4">Soluble lytic murein transglycosylase</fullName>
    </submittedName>
</protein>
<evidence type="ECO:0000256" key="2">
    <source>
        <dbReference type="SAM" id="SignalP"/>
    </source>
</evidence>
<organism evidence="4 5">
    <name type="scientific">Treponema bryantii</name>
    <dbReference type="NCBI Taxonomy" id="163"/>
    <lineage>
        <taxon>Bacteria</taxon>
        <taxon>Pseudomonadati</taxon>
        <taxon>Spirochaetota</taxon>
        <taxon>Spirochaetia</taxon>
        <taxon>Spirochaetales</taxon>
        <taxon>Treponemataceae</taxon>
        <taxon>Treponema</taxon>
    </lineage>
</organism>
<keyword evidence="2" id="KW-0732">Signal</keyword>
<dbReference type="InterPro" id="IPR008258">
    <property type="entry name" value="Transglycosylase_SLT_dom_1"/>
</dbReference>
<dbReference type="STRING" id="163.SAMN04487775_101308"/>
<dbReference type="Proteomes" id="UP000182360">
    <property type="component" value="Unassembled WGS sequence"/>
</dbReference>